<sequence>MEVKDEMLPQDETEDQADQEQSFEEMNEDETIEENQLDDQCDVSQDLSLASQSSHECTNDLNTLDSNNVDRSTASITPGADEEENIDGGVGRRKYKRKVYDLNATREKLPRRAKDLPFESDPDFVKVPPPAQQVRGRGRGRGRKKLLDVDTFDSNVQTAGDNTEPVFNTPTRGRGRGRGRGGGRTPKIKTPRGAARPRLPKFQVLEEDTRMSVENSFGGSATFSTPVQGQVMSESPWKTLGTPNVKKKLGSREIFDASSQAPITAAQLVEYAWPCDDTNAELWMVQEQVISYLSIKGNFKRKYPDMKRRAVEMVERDWLRERNVVNETQANLGLTALLSCEVLDLFFNVFPDKYEEYLAAQSEKKEQAYKSKTKGVTAVATPAAPAEKKPFDPRLRAIKAAAKWNVMFNKERVEERLHCLDLQTFTVQIPRRPTVLKPISAISDPYPVAVIPGQFSSFFKTYSPYQLNCLPIGTVMRGPLVDQPDNTQRRKRRPTNGSSTRADSTIASQTESDDTSSSSDDSSSDSSDEDSSSSSPDDDGESDDEDRPYYAGQPGICKLCRGDRRQNKTGRPEPLVRCAKCQTDGHLSCWNLDINMMPQVAAYSWECNDCKTCDQCHDPADEEKMLFCDFCDRGYHTYCVGLRSIPEGRWNCPFRSCTEKAQAKLKKK</sequence>
<evidence type="ECO:0000256" key="4">
    <source>
        <dbReference type="ARBA" id="ARBA00022771"/>
    </source>
</evidence>
<keyword evidence="8" id="KW-0539">Nucleus</keyword>
<feature type="compositionally biased region" description="Polar residues" evidence="10">
    <location>
        <begin position="495"/>
        <end position="510"/>
    </location>
</feature>
<evidence type="ECO:0000313" key="12">
    <source>
        <dbReference type="EMBL" id="KAK4003087.1"/>
    </source>
</evidence>
<feature type="domain" description="PHD-type" evidence="11">
    <location>
        <begin position="607"/>
        <end position="658"/>
    </location>
</feature>
<feature type="compositionally biased region" description="Acidic residues" evidence="10">
    <location>
        <begin position="522"/>
        <end position="546"/>
    </location>
</feature>
<evidence type="ECO:0000256" key="5">
    <source>
        <dbReference type="ARBA" id="ARBA00022833"/>
    </source>
</evidence>
<dbReference type="PANTHER" id="PTHR45888">
    <property type="entry name" value="HL01030P-RELATED"/>
    <property type="match status" value="1"/>
</dbReference>
<evidence type="ECO:0000313" key="13">
    <source>
        <dbReference type="Proteomes" id="UP001234178"/>
    </source>
</evidence>
<evidence type="ECO:0000256" key="2">
    <source>
        <dbReference type="ARBA" id="ARBA00022723"/>
    </source>
</evidence>
<feature type="compositionally biased region" description="Basic residues" evidence="10">
    <location>
        <begin position="173"/>
        <end position="190"/>
    </location>
</feature>
<feature type="region of interest" description="Disordered" evidence="10">
    <location>
        <begin position="106"/>
        <end position="194"/>
    </location>
</feature>
<feature type="compositionally biased region" description="Polar residues" evidence="10">
    <location>
        <begin position="152"/>
        <end position="171"/>
    </location>
</feature>
<keyword evidence="5" id="KW-0862">Zinc</keyword>
<evidence type="ECO:0000256" key="8">
    <source>
        <dbReference type="ARBA" id="ARBA00023242"/>
    </source>
</evidence>
<feature type="region of interest" description="Disordered" evidence="10">
    <location>
        <begin position="1"/>
        <end position="35"/>
    </location>
</feature>
<keyword evidence="3" id="KW-0677">Repeat</keyword>
<feature type="compositionally biased region" description="Polar residues" evidence="10">
    <location>
        <begin position="217"/>
        <end position="233"/>
    </location>
</feature>
<keyword evidence="7" id="KW-0804">Transcription</keyword>
<evidence type="ECO:0000256" key="3">
    <source>
        <dbReference type="ARBA" id="ARBA00022737"/>
    </source>
</evidence>
<evidence type="ECO:0000256" key="10">
    <source>
        <dbReference type="SAM" id="MobiDB-lite"/>
    </source>
</evidence>
<evidence type="ECO:0000256" key="6">
    <source>
        <dbReference type="ARBA" id="ARBA00023015"/>
    </source>
</evidence>
<feature type="compositionally biased region" description="Acidic residues" evidence="10">
    <location>
        <begin position="8"/>
        <end position="35"/>
    </location>
</feature>
<dbReference type="InterPro" id="IPR019787">
    <property type="entry name" value="Znf_PHD-finger"/>
</dbReference>
<feature type="region of interest" description="Disordered" evidence="10">
    <location>
        <begin position="475"/>
        <end position="550"/>
    </location>
</feature>
<proteinExistence type="predicted"/>
<dbReference type="InterPro" id="IPR011011">
    <property type="entry name" value="Znf_FYVE_PHD"/>
</dbReference>
<feature type="region of interest" description="Disordered" evidence="10">
    <location>
        <begin position="217"/>
        <end position="239"/>
    </location>
</feature>
<evidence type="ECO:0000256" key="9">
    <source>
        <dbReference type="PROSITE-ProRule" id="PRU00146"/>
    </source>
</evidence>
<dbReference type="SMART" id="SM00249">
    <property type="entry name" value="PHD"/>
    <property type="match status" value="2"/>
</dbReference>
<keyword evidence="6" id="KW-0805">Transcription regulation</keyword>
<dbReference type="CDD" id="cd15529">
    <property type="entry name" value="PHD2_PHF10"/>
    <property type="match status" value="1"/>
</dbReference>
<dbReference type="Pfam" id="PF00628">
    <property type="entry name" value="PHD"/>
    <property type="match status" value="1"/>
</dbReference>
<gene>
    <name evidence="12" type="ORF">OUZ56_004870</name>
</gene>
<reference evidence="12 13" key="1">
    <citation type="journal article" date="2023" name="Nucleic Acids Res.">
        <title>The hologenome of Daphnia magna reveals possible DNA methylation and microbiome-mediated evolution of the host genome.</title>
        <authorList>
            <person name="Chaturvedi A."/>
            <person name="Li X."/>
            <person name="Dhandapani V."/>
            <person name="Marshall H."/>
            <person name="Kissane S."/>
            <person name="Cuenca-Cambronero M."/>
            <person name="Asole G."/>
            <person name="Calvet F."/>
            <person name="Ruiz-Romero M."/>
            <person name="Marangio P."/>
            <person name="Guigo R."/>
            <person name="Rago D."/>
            <person name="Mirbahai L."/>
            <person name="Eastwood N."/>
            <person name="Colbourne J.K."/>
            <person name="Zhou J."/>
            <person name="Mallon E."/>
            <person name="Orsini L."/>
        </authorList>
    </citation>
    <scope>NUCLEOTIDE SEQUENCE [LARGE SCALE GENOMIC DNA]</scope>
    <source>
        <strain evidence="12">LRV0_1</strain>
    </source>
</reference>
<feature type="compositionally biased region" description="Basic and acidic residues" evidence="10">
    <location>
        <begin position="106"/>
        <end position="117"/>
    </location>
</feature>
<dbReference type="Gene3D" id="3.30.40.10">
    <property type="entry name" value="Zinc/RING finger domain, C3HC4 (zinc finger)"/>
    <property type="match status" value="1"/>
</dbReference>
<keyword evidence="4 9" id="KW-0863">Zinc-finger</keyword>
<keyword evidence="13" id="KW-1185">Reference proteome</keyword>
<evidence type="ECO:0000256" key="7">
    <source>
        <dbReference type="ARBA" id="ARBA00023163"/>
    </source>
</evidence>
<organism evidence="12 13">
    <name type="scientific">Daphnia magna</name>
    <dbReference type="NCBI Taxonomy" id="35525"/>
    <lineage>
        <taxon>Eukaryota</taxon>
        <taxon>Metazoa</taxon>
        <taxon>Ecdysozoa</taxon>
        <taxon>Arthropoda</taxon>
        <taxon>Crustacea</taxon>
        <taxon>Branchiopoda</taxon>
        <taxon>Diplostraca</taxon>
        <taxon>Cladocera</taxon>
        <taxon>Anomopoda</taxon>
        <taxon>Daphniidae</taxon>
        <taxon>Daphnia</taxon>
    </lineage>
</organism>
<dbReference type="InterPro" id="IPR001965">
    <property type="entry name" value="Znf_PHD"/>
</dbReference>
<dbReference type="PROSITE" id="PS50016">
    <property type="entry name" value="ZF_PHD_2"/>
    <property type="match status" value="1"/>
</dbReference>
<dbReference type="SUPFAM" id="SSF57903">
    <property type="entry name" value="FYVE/PHD zinc finger"/>
    <property type="match status" value="1"/>
</dbReference>
<name>A0ABQ9YR54_9CRUS</name>
<accession>A0ABQ9YR54</accession>
<evidence type="ECO:0000256" key="1">
    <source>
        <dbReference type="ARBA" id="ARBA00004123"/>
    </source>
</evidence>
<protein>
    <recommendedName>
        <fullName evidence="11">PHD-type domain-containing protein</fullName>
    </recommendedName>
</protein>
<dbReference type="Proteomes" id="UP001234178">
    <property type="component" value="Unassembled WGS sequence"/>
</dbReference>
<feature type="region of interest" description="Disordered" evidence="10">
    <location>
        <begin position="52"/>
        <end position="89"/>
    </location>
</feature>
<comment type="subcellular location">
    <subcellularLocation>
        <location evidence="1">Nucleus</location>
    </subcellularLocation>
</comment>
<dbReference type="EMBL" id="JAOYFB010000001">
    <property type="protein sequence ID" value="KAK4003087.1"/>
    <property type="molecule type" value="Genomic_DNA"/>
</dbReference>
<evidence type="ECO:0000259" key="11">
    <source>
        <dbReference type="PROSITE" id="PS50016"/>
    </source>
</evidence>
<comment type="caution">
    <text evidence="12">The sequence shown here is derived from an EMBL/GenBank/DDBJ whole genome shotgun (WGS) entry which is preliminary data.</text>
</comment>
<dbReference type="CDD" id="cd21085">
    <property type="entry name" value="WH_NTD_PHF10"/>
    <property type="match status" value="1"/>
</dbReference>
<dbReference type="PANTHER" id="PTHR45888:SF4">
    <property type="entry name" value="PHD FINGER PROTEIN 10"/>
    <property type="match status" value="1"/>
</dbReference>
<dbReference type="InterPro" id="IPR013083">
    <property type="entry name" value="Znf_RING/FYVE/PHD"/>
</dbReference>
<feature type="compositionally biased region" description="Polar residues" evidence="10">
    <location>
        <begin position="52"/>
        <end position="76"/>
    </location>
</feature>
<keyword evidence="2" id="KW-0479">Metal-binding</keyword>